<evidence type="ECO:0000313" key="2">
    <source>
        <dbReference type="Proteomes" id="UP001239111"/>
    </source>
</evidence>
<evidence type="ECO:0000313" key="1">
    <source>
        <dbReference type="EMBL" id="KAJ8685128.1"/>
    </source>
</evidence>
<dbReference type="Proteomes" id="UP001239111">
    <property type="component" value="Chromosome 1"/>
</dbReference>
<reference evidence="1" key="1">
    <citation type="submission" date="2023-04" db="EMBL/GenBank/DDBJ databases">
        <title>A chromosome-level genome assembly of the parasitoid wasp Eretmocerus hayati.</title>
        <authorList>
            <person name="Zhong Y."/>
            <person name="Liu S."/>
            <person name="Liu Y."/>
        </authorList>
    </citation>
    <scope>NUCLEOTIDE SEQUENCE</scope>
    <source>
        <strain evidence="1">ZJU_SS_LIU_2023</strain>
    </source>
</reference>
<dbReference type="EMBL" id="CM056741">
    <property type="protein sequence ID" value="KAJ8685128.1"/>
    <property type="molecule type" value="Genomic_DNA"/>
</dbReference>
<organism evidence="1 2">
    <name type="scientific">Eretmocerus hayati</name>
    <dbReference type="NCBI Taxonomy" id="131215"/>
    <lineage>
        <taxon>Eukaryota</taxon>
        <taxon>Metazoa</taxon>
        <taxon>Ecdysozoa</taxon>
        <taxon>Arthropoda</taxon>
        <taxon>Hexapoda</taxon>
        <taxon>Insecta</taxon>
        <taxon>Pterygota</taxon>
        <taxon>Neoptera</taxon>
        <taxon>Endopterygota</taxon>
        <taxon>Hymenoptera</taxon>
        <taxon>Apocrita</taxon>
        <taxon>Proctotrupomorpha</taxon>
        <taxon>Chalcidoidea</taxon>
        <taxon>Aphelinidae</taxon>
        <taxon>Aphelininae</taxon>
        <taxon>Eretmocerus</taxon>
    </lineage>
</organism>
<keyword evidence="2" id="KW-1185">Reference proteome</keyword>
<protein>
    <submittedName>
        <fullName evidence="1">Uncharacterized protein</fullName>
    </submittedName>
</protein>
<name>A0ACC2PPS3_9HYME</name>
<accession>A0ACC2PPS3</accession>
<comment type="caution">
    <text evidence="1">The sequence shown here is derived from an EMBL/GenBank/DDBJ whole genome shotgun (WGS) entry which is preliminary data.</text>
</comment>
<gene>
    <name evidence="1" type="ORF">QAD02_020921</name>
</gene>
<sequence>MAVNRNAKELRRIKFKPGKLKDSTSGSDGLANETQERCEKLVKVKQEMYEAQLAAKRQQTQKQIDIWKQRSTTNVPDSHDSDSKRSETFTNTNGNEPNNDTSDDGTSPIQPGDLDLSNSETENRDRGEDQSFSPQNTISNGPNDYWKQTQQEIKVYEFDPAVSVGQKRPVKRKAALIVNALSMYRDKSRPEYAEAKKRYKISSGQVLFGQGAKANPVPISVLKCEQQPEKFFISIPKRSWETFRTSPNKWGKNTGFQGDHQYISIYYDYLLKRFNDEEDHERVHYMKKATNDIGRWMRGERLKMQATAISDAEKEAEQIRPLN</sequence>
<proteinExistence type="predicted"/>